<dbReference type="AlphaFoldDB" id="A0A5B7CKN2"/>
<proteinExistence type="predicted"/>
<dbReference type="Proteomes" id="UP000324222">
    <property type="component" value="Unassembled WGS sequence"/>
</dbReference>
<name>A0A5B7CKN2_PORTR</name>
<gene>
    <name evidence="1" type="ORF">E2C01_002717</name>
</gene>
<evidence type="ECO:0000313" key="2">
    <source>
        <dbReference type="Proteomes" id="UP000324222"/>
    </source>
</evidence>
<organism evidence="1 2">
    <name type="scientific">Portunus trituberculatus</name>
    <name type="common">Swimming crab</name>
    <name type="synonym">Neptunus trituberculatus</name>
    <dbReference type="NCBI Taxonomy" id="210409"/>
    <lineage>
        <taxon>Eukaryota</taxon>
        <taxon>Metazoa</taxon>
        <taxon>Ecdysozoa</taxon>
        <taxon>Arthropoda</taxon>
        <taxon>Crustacea</taxon>
        <taxon>Multicrustacea</taxon>
        <taxon>Malacostraca</taxon>
        <taxon>Eumalacostraca</taxon>
        <taxon>Eucarida</taxon>
        <taxon>Decapoda</taxon>
        <taxon>Pleocyemata</taxon>
        <taxon>Brachyura</taxon>
        <taxon>Eubrachyura</taxon>
        <taxon>Portunoidea</taxon>
        <taxon>Portunidae</taxon>
        <taxon>Portuninae</taxon>
        <taxon>Portunus</taxon>
    </lineage>
</organism>
<protein>
    <submittedName>
        <fullName evidence="1">Uncharacterized protein</fullName>
    </submittedName>
</protein>
<reference evidence="1 2" key="1">
    <citation type="submission" date="2019-05" db="EMBL/GenBank/DDBJ databases">
        <title>Another draft genome of Portunus trituberculatus and its Hox gene families provides insights of decapod evolution.</title>
        <authorList>
            <person name="Jeong J.-H."/>
            <person name="Song I."/>
            <person name="Kim S."/>
            <person name="Choi T."/>
            <person name="Kim D."/>
            <person name="Ryu S."/>
            <person name="Kim W."/>
        </authorList>
    </citation>
    <scope>NUCLEOTIDE SEQUENCE [LARGE SCALE GENOMIC DNA]</scope>
    <source>
        <tissue evidence="1">Muscle</tissue>
    </source>
</reference>
<evidence type="ECO:0000313" key="1">
    <source>
        <dbReference type="EMBL" id="MPC10089.1"/>
    </source>
</evidence>
<sequence>MSENYTDKRTAEKEEVVVVLQWELARERRGREGGREGGCGKQKGGRVTVLLSSTFTTNVPRRSAETSLVVWVLTAAF</sequence>
<keyword evidence="2" id="KW-1185">Reference proteome</keyword>
<comment type="caution">
    <text evidence="1">The sequence shown here is derived from an EMBL/GenBank/DDBJ whole genome shotgun (WGS) entry which is preliminary data.</text>
</comment>
<accession>A0A5B7CKN2</accession>
<dbReference type="EMBL" id="VSRR010000100">
    <property type="protein sequence ID" value="MPC10089.1"/>
    <property type="molecule type" value="Genomic_DNA"/>
</dbReference>